<gene>
    <name evidence="1" type="ORF">FPE_LOCUS23979</name>
</gene>
<dbReference type="PANTHER" id="PTHR13462">
    <property type="entry name" value="CALCIUM UNIPORTER PROTEIN, MITOCHONDRIAL"/>
    <property type="match status" value="1"/>
</dbReference>
<reference evidence="1" key="1">
    <citation type="submission" date="2023-05" db="EMBL/GenBank/DDBJ databases">
        <authorList>
            <person name="Huff M."/>
        </authorList>
    </citation>
    <scope>NUCLEOTIDE SEQUENCE</scope>
</reference>
<accession>A0AAD1ZVQ4</accession>
<evidence type="ECO:0000313" key="2">
    <source>
        <dbReference type="Proteomes" id="UP000834106"/>
    </source>
</evidence>
<dbReference type="EMBL" id="OU503049">
    <property type="protein sequence ID" value="CAI9776549.1"/>
    <property type="molecule type" value="Genomic_DNA"/>
</dbReference>
<sequence>MWRIPLNLLKRGIKPATCAKPSFRLIPPPGLMGPPSYCSSSVNRGAGNCESNNGNGNGNEMTYAEAKRLMRLVNVEALKEKLGVEEKEVIGYSELLQACKSIGVAKSAVEAAAFARVLDEAGVVFLFRDKVYLHPDKVVDLVRGAVPLVLLPEDDPSKDEQF</sequence>
<dbReference type="GO" id="GO:0036444">
    <property type="term" value="P:calcium import into the mitochondrion"/>
    <property type="evidence" value="ECO:0007669"/>
    <property type="project" value="TreeGrafter"/>
</dbReference>
<proteinExistence type="predicted"/>
<keyword evidence="2" id="KW-1185">Reference proteome</keyword>
<dbReference type="GO" id="GO:1990246">
    <property type="term" value="C:uniplex complex"/>
    <property type="evidence" value="ECO:0007669"/>
    <property type="project" value="TreeGrafter"/>
</dbReference>
<name>A0AAD1ZVQ4_9LAMI</name>
<dbReference type="GO" id="GO:0015292">
    <property type="term" value="F:uniporter activity"/>
    <property type="evidence" value="ECO:0007669"/>
    <property type="project" value="TreeGrafter"/>
</dbReference>
<dbReference type="AlphaFoldDB" id="A0AAD1ZVQ4"/>
<evidence type="ECO:0008006" key="3">
    <source>
        <dbReference type="Google" id="ProtNLM"/>
    </source>
</evidence>
<protein>
    <recommendedName>
        <fullName evidence="3">Calcium uniporter protein</fullName>
    </recommendedName>
</protein>
<evidence type="ECO:0000313" key="1">
    <source>
        <dbReference type="EMBL" id="CAI9776549.1"/>
    </source>
</evidence>
<dbReference type="Proteomes" id="UP000834106">
    <property type="component" value="Chromosome 14"/>
</dbReference>
<dbReference type="InterPro" id="IPR039055">
    <property type="entry name" value="MCU_fam"/>
</dbReference>
<organism evidence="1 2">
    <name type="scientific">Fraxinus pennsylvanica</name>
    <dbReference type="NCBI Taxonomy" id="56036"/>
    <lineage>
        <taxon>Eukaryota</taxon>
        <taxon>Viridiplantae</taxon>
        <taxon>Streptophyta</taxon>
        <taxon>Embryophyta</taxon>
        <taxon>Tracheophyta</taxon>
        <taxon>Spermatophyta</taxon>
        <taxon>Magnoliopsida</taxon>
        <taxon>eudicotyledons</taxon>
        <taxon>Gunneridae</taxon>
        <taxon>Pentapetalae</taxon>
        <taxon>asterids</taxon>
        <taxon>lamiids</taxon>
        <taxon>Lamiales</taxon>
        <taxon>Oleaceae</taxon>
        <taxon>Oleeae</taxon>
        <taxon>Fraxinus</taxon>
    </lineage>
</organism>
<dbReference type="PANTHER" id="PTHR13462:SF10">
    <property type="entry name" value="CALCIUM UNIPORTER PROTEIN, MITOCHONDRIAL"/>
    <property type="match status" value="1"/>
</dbReference>
<dbReference type="GO" id="GO:0051560">
    <property type="term" value="P:mitochondrial calcium ion homeostasis"/>
    <property type="evidence" value="ECO:0007669"/>
    <property type="project" value="InterPro"/>
</dbReference>
<dbReference type="GO" id="GO:0005262">
    <property type="term" value="F:calcium channel activity"/>
    <property type="evidence" value="ECO:0007669"/>
    <property type="project" value="TreeGrafter"/>
</dbReference>